<name>A0ABD3EJL3_9LAMI</name>
<dbReference type="PANTHER" id="PTHR31194">
    <property type="entry name" value="SHN SHINE , DNA BINDING / TRANSCRIPTION FACTOR"/>
    <property type="match status" value="1"/>
</dbReference>
<evidence type="ECO:0000256" key="1">
    <source>
        <dbReference type="ARBA" id="ARBA00004123"/>
    </source>
</evidence>
<comment type="subcellular location">
    <subcellularLocation>
        <location evidence="1">Nucleus</location>
    </subcellularLocation>
</comment>
<dbReference type="InterPro" id="IPR001471">
    <property type="entry name" value="AP2/ERF_dom"/>
</dbReference>
<dbReference type="GO" id="GO:0005634">
    <property type="term" value="C:nucleus"/>
    <property type="evidence" value="ECO:0007669"/>
    <property type="project" value="UniProtKB-SubCell"/>
</dbReference>
<protein>
    <recommendedName>
        <fullName evidence="7">AP2/ERF domain-containing protein</fullName>
    </recommendedName>
</protein>
<feature type="region of interest" description="Disordered" evidence="6">
    <location>
        <begin position="1"/>
        <end position="50"/>
    </location>
</feature>
<keyword evidence="4" id="KW-0804">Transcription</keyword>
<dbReference type="SMART" id="SM00380">
    <property type="entry name" value="AP2"/>
    <property type="match status" value="1"/>
</dbReference>
<sequence length="324" mass="35963">MMPEPRKPVSMNKHTFNRKPRAKPEPMKKIRIICNDPDATDSSDDEGRTEKRVKRVIREVCFPLGNLKQVSTKITVESESSVQESNNGERSFNKKKRVLPVAETVTRPTTTGKYRGVRLRKWGKWAAEIRDPFLHKRIWLGTYSTAEEASMAYEAKRLEFEALSGKSSNDAVVSKNSENHKKPKIGNDVCVSEVSSGSSESLASLTSPSSVLEMESASMEHSEKKDGEITALLDDELMELAKIGDELDLDVELQTLVGMTGDFGPLDDFDLGFDELPICGFDGADQPSVLPDFDFDFDLDACNEAFSWIDDVGMNGVSLNIACP</sequence>
<accession>A0ABD3EJL3</accession>
<keyword evidence="3" id="KW-0238">DNA-binding</keyword>
<dbReference type="Proteomes" id="UP001632038">
    <property type="component" value="Unassembled WGS sequence"/>
</dbReference>
<proteinExistence type="predicted"/>
<dbReference type="PANTHER" id="PTHR31194:SF62">
    <property type="entry name" value="ETHYLENE-RESPONSIVE TRANSCRIPTION FACTOR ERF118"/>
    <property type="match status" value="1"/>
</dbReference>
<evidence type="ECO:0000313" key="9">
    <source>
        <dbReference type="Proteomes" id="UP001632038"/>
    </source>
</evidence>
<evidence type="ECO:0000256" key="3">
    <source>
        <dbReference type="ARBA" id="ARBA00023125"/>
    </source>
</evidence>
<dbReference type="Pfam" id="PF00847">
    <property type="entry name" value="AP2"/>
    <property type="match status" value="1"/>
</dbReference>
<dbReference type="SUPFAM" id="SSF54171">
    <property type="entry name" value="DNA-binding domain"/>
    <property type="match status" value="1"/>
</dbReference>
<dbReference type="CDD" id="cd00018">
    <property type="entry name" value="AP2"/>
    <property type="match status" value="1"/>
</dbReference>
<keyword evidence="2" id="KW-0805">Transcription regulation</keyword>
<dbReference type="Gene3D" id="3.30.730.10">
    <property type="entry name" value="AP2/ERF domain"/>
    <property type="match status" value="1"/>
</dbReference>
<keyword evidence="5" id="KW-0539">Nucleus</keyword>
<comment type="caution">
    <text evidence="8">The sequence shown here is derived from an EMBL/GenBank/DDBJ whole genome shotgun (WGS) entry which is preliminary data.</text>
</comment>
<dbReference type="AlphaFoldDB" id="A0ABD3EJL3"/>
<dbReference type="InterPro" id="IPR036955">
    <property type="entry name" value="AP2/ERF_dom_sf"/>
</dbReference>
<gene>
    <name evidence="8" type="ORF">CASFOL_004085</name>
</gene>
<keyword evidence="9" id="KW-1185">Reference proteome</keyword>
<organism evidence="8 9">
    <name type="scientific">Castilleja foliolosa</name>
    <dbReference type="NCBI Taxonomy" id="1961234"/>
    <lineage>
        <taxon>Eukaryota</taxon>
        <taxon>Viridiplantae</taxon>
        <taxon>Streptophyta</taxon>
        <taxon>Embryophyta</taxon>
        <taxon>Tracheophyta</taxon>
        <taxon>Spermatophyta</taxon>
        <taxon>Magnoliopsida</taxon>
        <taxon>eudicotyledons</taxon>
        <taxon>Gunneridae</taxon>
        <taxon>Pentapetalae</taxon>
        <taxon>asterids</taxon>
        <taxon>lamiids</taxon>
        <taxon>Lamiales</taxon>
        <taxon>Orobanchaceae</taxon>
        <taxon>Pedicularideae</taxon>
        <taxon>Castillejinae</taxon>
        <taxon>Castilleja</taxon>
    </lineage>
</organism>
<dbReference type="PRINTS" id="PR00367">
    <property type="entry name" value="ETHRSPELEMNT"/>
</dbReference>
<evidence type="ECO:0000256" key="6">
    <source>
        <dbReference type="SAM" id="MobiDB-lite"/>
    </source>
</evidence>
<evidence type="ECO:0000313" key="8">
    <source>
        <dbReference type="EMBL" id="KAL3654404.1"/>
    </source>
</evidence>
<reference evidence="9" key="1">
    <citation type="journal article" date="2024" name="IScience">
        <title>Strigolactones Initiate the Formation of Haustorium-like Structures in Castilleja.</title>
        <authorList>
            <person name="Buerger M."/>
            <person name="Peterson D."/>
            <person name="Chory J."/>
        </authorList>
    </citation>
    <scope>NUCLEOTIDE SEQUENCE [LARGE SCALE GENOMIC DNA]</scope>
</reference>
<dbReference type="InterPro" id="IPR050913">
    <property type="entry name" value="AP2/ERF_ERF"/>
</dbReference>
<dbReference type="InterPro" id="IPR016177">
    <property type="entry name" value="DNA-bd_dom_sf"/>
</dbReference>
<evidence type="ECO:0000256" key="4">
    <source>
        <dbReference type="ARBA" id="ARBA00023163"/>
    </source>
</evidence>
<evidence type="ECO:0000259" key="7">
    <source>
        <dbReference type="PROSITE" id="PS51032"/>
    </source>
</evidence>
<evidence type="ECO:0000256" key="5">
    <source>
        <dbReference type="ARBA" id="ARBA00023242"/>
    </source>
</evidence>
<feature type="domain" description="AP2/ERF" evidence="7">
    <location>
        <begin position="113"/>
        <end position="171"/>
    </location>
</feature>
<dbReference type="EMBL" id="JAVIJP010000005">
    <property type="protein sequence ID" value="KAL3654404.1"/>
    <property type="molecule type" value="Genomic_DNA"/>
</dbReference>
<dbReference type="PROSITE" id="PS51032">
    <property type="entry name" value="AP2_ERF"/>
    <property type="match status" value="1"/>
</dbReference>
<dbReference type="GO" id="GO:0003677">
    <property type="term" value="F:DNA binding"/>
    <property type="evidence" value="ECO:0007669"/>
    <property type="project" value="UniProtKB-KW"/>
</dbReference>
<evidence type="ECO:0000256" key="2">
    <source>
        <dbReference type="ARBA" id="ARBA00023015"/>
    </source>
</evidence>